<name>A0A848KBL7_9NOCA</name>
<dbReference type="InterPro" id="IPR052164">
    <property type="entry name" value="Anthracycline_SecMetBiosynth"/>
</dbReference>
<dbReference type="RefSeq" id="WP_169586822.1">
    <property type="nucleotide sequence ID" value="NZ_VCQU01000003.1"/>
</dbReference>
<evidence type="ECO:0000259" key="1">
    <source>
        <dbReference type="PROSITE" id="PS51819"/>
    </source>
</evidence>
<keyword evidence="3" id="KW-1185">Reference proteome</keyword>
<dbReference type="InterPro" id="IPR037523">
    <property type="entry name" value="VOC_core"/>
</dbReference>
<dbReference type="InterPro" id="IPR029068">
    <property type="entry name" value="Glyas_Bleomycin-R_OHBP_Dase"/>
</dbReference>
<dbReference type="AlphaFoldDB" id="A0A848KBL7"/>
<sequence>MITAVHTLIYAEDEDAARAFFRDVLEWPNVDAGGGWLIFRSGPSELALHPTEGRPHHELSLMCDDLDATIAELTAKGAEFSGEINEQRWGRTINLKVPGAGEMLLYQPLHPTAY</sequence>
<organism evidence="2 3">
    <name type="scientific">Antrihabitans stalactiti</name>
    <dbReference type="NCBI Taxonomy" id="2584121"/>
    <lineage>
        <taxon>Bacteria</taxon>
        <taxon>Bacillati</taxon>
        <taxon>Actinomycetota</taxon>
        <taxon>Actinomycetes</taxon>
        <taxon>Mycobacteriales</taxon>
        <taxon>Nocardiaceae</taxon>
        <taxon>Antrihabitans</taxon>
    </lineage>
</organism>
<evidence type="ECO:0000313" key="3">
    <source>
        <dbReference type="Proteomes" id="UP000535543"/>
    </source>
</evidence>
<dbReference type="Gene3D" id="3.10.180.10">
    <property type="entry name" value="2,3-Dihydroxybiphenyl 1,2-Dioxygenase, domain 1"/>
    <property type="match status" value="1"/>
</dbReference>
<dbReference type="PANTHER" id="PTHR33993">
    <property type="entry name" value="GLYOXALASE-RELATED"/>
    <property type="match status" value="1"/>
</dbReference>
<accession>A0A848KBL7</accession>
<dbReference type="InterPro" id="IPR004360">
    <property type="entry name" value="Glyas_Fos-R_dOase_dom"/>
</dbReference>
<protein>
    <submittedName>
        <fullName evidence="2">VOC family protein</fullName>
    </submittedName>
</protein>
<dbReference type="PROSITE" id="PS51819">
    <property type="entry name" value="VOC"/>
    <property type="match status" value="1"/>
</dbReference>
<dbReference type="Proteomes" id="UP000535543">
    <property type="component" value="Unassembled WGS sequence"/>
</dbReference>
<comment type="caution">
    <text evidence="2">The sequence shown here is derived from an EMBL/GenBank/DDBJ whole genome shotgun (WGS) entry which is preliminary data.</text>
</comment>
<reference evidence="2 3" key="2">
    <citation type="submission" date="2020-06" db="EMBL/GenBank/DDBJ databases">
        <title>Antribacter stalactiti gen. nov., sp. nov., a new member of the family Nacardiaceae isolated from a cave.</title>
        <authorList>
            <person name="Kim I.S."/>
        </authorList>
    </citation>
    <scope>NUCLEOTIDE SEQUENCE [LARGE SCALE GENOMIC DNA]</scope>
    <source>
        <strain evidence="2 3">YC2-7</strain>
    </source>
</reference>
<dbReference type="Pfam" id="PF00903">
    <property type="entry name" value="Glyoxalase"/>
    <property type="match status" value="1"/>
</dbReference>
<gene>
    <name evidence="2" type="ORF">FGL95_11755</name>
</gene>
<feature type="domain" description="VOC" evidence="1">
    <location>
        <begin position="3"/>
        <end position="108"/>
    </location>
</feature>
<dbReference type="SUPFAM" id="SSF54593">
    <property type="entry name" value="Glyoxalase/Bleomycin resistance protein/Dihydroxybiphenyl dioxygenase"/>
    <property type="match status" value="1"/>
</dbReference>
<reference evidence="2 3" key="1">
    <citation type="submission" date="2019-05" db="EMBL/GenBank/DDBJ databases">
        <authorList>
            <person name="Lee S.D."/>
        </authorList>
    </citation>
    <scope>NUCLEOTIDE SEQUENCE [LARGE SCALE GENOMIC DNA]</scope>
    <source>
        <strain evidence="2 3">YC2-7</strain>
    </source>
</reference>
<evidence type="ECO:0000313" key="2">
    <source>
        <dbReference type="EMBL" id="NMN95709.1"/>
    </source>
</evidence>
<proteinExistence type="predicted"/>
<dbReference type="EMBL" id="VCQU01000003">
    <property type="protein sequence ID" value="NMN95709.1"/>
    <property type="molecule type" value="Genomic_DNA"/>
</dbReference>